<dbReference type="EMBL" id="QKWP01000090">
    <property type="protein sequence ID" value="RIB27719.1"/>
    <property type="molecule type" value="Genomic_DNA"/>
</dbReference>
<accession>A0A397W354</accession>
<feature type="transmembrane region" description="Helical" evidence="1">
    <location>
        <begin position="26"/>
        <end position="46"/>
    </location>
</feature>
<dbReference type="Proteomes" id="UP000266673">
    <property type="component" value="Unassembled WGS sequence"/>
</dbReference>
<proteinExistence type="predicted"/>
<name>A0A397W354_9GLOM</name>
<evidence type="ECO:0000313" key="2">
    <source>
        <dbReference type="EMBL" id="RIB27719.1"/>
    </source>
</evidence>
<keyword evidence="1" id="KW-0812">Transmembrane</keyword>
<keyword evidence="1" id="KW-0472">Membrane</keyword>
<protein>
    <submittedName>
        <fullName evidence="2">Uncharacterized protein</fullName>
    </submittedName>
</protein>
<dbReference type="OrthoDB" id="10469107at2759"/>
<organism evidence="2 3">
    <name type="scientific">Gigaspora rosea</name>
    <dbReference type="NCBI Taxonomy" id="44941"/>
    <lineage>
        <taxon>Eukaryota</taxon>
        <taxon>Fungi</taxon>
        <taxon>Fungi incertae sedis</taxon>
        <taxon>Mucoromycota</taxon>
        <taxon>Glomeromycotina</taxon>
        <taxon>Glomeromycetes</taxon>
        <taxon>Diversisporales</taxon>
        <taxon>Gigasporaceae</taxon>
        <taxon>Gigaspora</taxon>
    </lineage>
</organism>
<dbReference type="AlphaFoldDB" id="A0A397W354"/>
<gene>
    <name evidence="2" type="ORF">C2G38_2061273</name>
</gene>
<reference evidence="2 3" key="1">
    <citation type="submission" date="2018-06" db="EMBL/GenBank/DDBJ databases">
        <title>Comparative genomics reveals the genomic features of Rhizophagus irregularis, R. cerebriforme, R. diaphanum and Gigaspora rosea, and their symbiotic lifestyle signature.</title>
        <authorList>
            <person name="Morin E."/>
            <person name="San Clemente H."/>
            <person name="Chen E.C.H."/>
            <person name="De La Providencia I."/>
            <person name="Hainaut M."/>
            <person name="Kuo A."/>
            <person name="Kohler A."/>
            <person name="Murat C."/>
            <person name="Tang N."/>
            <person name="Roy S."/>
            <person name="Loubradou J."/>
            <person name="Henrissat B."/>
            <person name="Grigoriev I.V."/>
            <person name="Corradi N."/>
            <person name="Roux C."/>
            <person name="Martin F.M."/>
        </authorList>
    </citation>
    <scope>NUCLEOTIDE SEQUENCE [LARGE SCALE GENOMIC DNA]</scope>
    <source>
        <strain evidence="2 3">DAOM 194757</strain>
    </source>
</reference>
<keyword evidence="1" id="KW-1133">Transmembrane helix</keyword>
<sequence length="161" mass="17636">MISSIIFIILSIAILANYGFYSFYVPLFWCIFFLTLLWVLSTVLMYNEFKTYNINPVQYGDNVIITNGYGNNQSSGGNNVINGNNAMSEYGNSNIASGYGNNIANGYGNNTTSGFTATGYQANSGYQPIVANGYQNDPATSNSYVINSVNSSGQNEYYVIR</sequence>
<keyword evidence="3" id="KW-1185">Reference proteome</keyword>
<comment type="caution">
    <text evidence="2">The sequence shown here is derived from an EMBL/GenBank/DDBJ whole genome shotgun (WGS) entry which is preliminary data.</text>
</comment>
<evidence type="ECO:0000256" key="1">
    <source>
        <dbReference type="SAM" id="Phobius"/>
    </source>
</evidence>
<evidence type="ECO:0000313" key="3">
    <source>
        <dbReference type="Proteomes" id="UP000266673"/>
    </source>
</evidence>